<keyword evidence="2" id="KW-1185">Reference proteome</keyword>
<protein>
    <submittedName>
        <fullName evidence="3">Uncharacterized protein</fullName>
    </submittedName>
</protein>
<dbReference type="AlphaFoldDB" id="A0A915K0R2"/>
<dbReference type="Proteomes" id="UP000887565">
    <property type="component" value="Unplaced"/>
</dbReference>
<evidence type="ECO:0000313" key="3">
    <source>
        <dbReference type="WBParaSite" id="nRc.2.0.1.t31443-RA"/>
    </source>
</evidence>
<feature type="compositionally biased region" description="Low complexity" evidence="1">
    <location>
        <begin position="34"/>
        <end position="46"/>
    </location>
</feature>
<dbReference type="WBParaSite" id="nRc.2.0.1.t31443-RA">
    <property type="protein sequence ID" value="nRc.2.0.1.t31443-RA"/>
    <property type="gene ID" value="nRc.2.0.1.g31443"/>
</dbReference>
<sequence length="92" mass="10689">MLYVILFGESSSSNGFLSETRRADVCRCRRLFGASAPKSSSPSKSSIGSDRMRSPKRRFLVSIIFRNYFSRLKFFERCEHKLLHRDTTNTLF</sequence>
<name>A0A915K0R2_ROMCU</name>
<evidence type="ECO:0000313" key="2">
    <source>
        <dbReference type="Proteomes" id="UP000887565"/>
    </source>
</evidence>
<accession>A0A915K0R2</accession>
<proteinExistence type="predicted"/>
<evidence type="ECO:0000256" key="1">
    <source>
        <dbReference type="SAM" id="MobiDB-lite"/>
    </source>
</evidence>
<organism evidence="2 3">
    <name type="scientific">Romanomermis culicivorax</name>
    <name type="common">Nematode worm</name>
    <dbReference type="NCBI Taxonomy" id="13658"/>
    <lineage>
        <taxon>Eukaryota</taxon>
        <taxon>Metazoa</taxon>
        <taxon>Ecdysozoa</taxon>
        <taxon>Nematoda</taxon>
        <taxon>Enoplea</taxon>
        <taxon>Dorylaimia</taxon>
        <taxon>Mermithida</taxon>
        <taxon>Mermithoidea</taxon>
        <taxon>Mermithidae</taxon>
        <taxon>Romanomermis</taxon>
    </lineage>
</organism>
<reference evidence="3" key="1">
    <citation type="submission" date="2022-11" db="UniProtKB">
        <authorList>
            <consortium name="WormBaseParasite"/>
        </authorList>
    </citation>
    <scope>IDENTIFICATION</scope>
</reference>
<feature type="region of interest" description="Disordered" evidence="1">
    <location>
        <begin position="34"/>
        <end position="53"/>
    </location>
</feature>